<dbReference type="EMBL" id="DF238840">
    <property type="protein sequence ID" value="GAF27191.1"/>
    <property type="molecule type" value="Genomic_DNA"/>
</dbReference>
<reference evidence="1" key="1">
    <citation type="journal article" date="2014" name="Gene">
        <title>Genome-guided analysis of transformation efficiency and carbon dioxide assimilation by Moorella thermoacetica Y72.</title>
        <authorList>
            <person name="Tsukahara K."/>
            <person name="Kita A."/>
            <person name="Nakashimada Y."/>
            <person name="Hoshino T."/>
            <person name="Murakami K."/>
        </authorList>
    </citation>
    <scope>NUCLEOTIDE SEQUENCE [LARGE SCALE GENOMIC DNA]</scope>
    <source>
        <strain evidence="1">Y72</strain>
    </source>
</reference>
<evidence type="ECO:0000313" key="1">
    <source>
        <dbReference type="EMBL" id="GAF27191.1"/>
    </source>
</evidence>
<proteinExistence type="predicted"/>
<name>A0A0S6UDM3_NEOTH</name>
<protein>
    <submittedName>
        <fullName evidence="1">Permeases of the major facilitator superfamily</fullName>
    </submittedName>
</protein>
<dbReference type="AlphaFoldDB" id="A0A0S6UDM3"/>
<accession>A0A0S6UDM3</accession>
<organism evidence="1">
    <name type="scientific">Moorella thermoacetica Y72</name>
    <dbReference type="NCBI Taxonomy" id="1325331"/>
    <lineage>
        <taxon>Bacteria</taxon>
        <taxon>Bacillati</taxon>
        <taxon>Bacillota</taxon>
        <taxon>Clostridia</taxon>
        <taxon>Neomoorellales</taxon>
        <taxon>Neomoorellaceae</taxon>
        <taxon>Neomoorella</taxon>
    </lineage>
</organism>
<sequence length="32" mass="3627">MEPDLGHTSVGKWGPKLPEITCLPQVIFYTRI</sequence>
<dbReference type="Proteomes" id="UP000063718">
    <property type="component" value="Unassembled WGS sequence"/>
</dbReference>
<gene>
    <name evidence="1" type="ORF">MTY_2532</name>
</gene>